<evidence type="ECO:0000256" key="2">
    <source>
        <dbReference type="ARBA" id="ARBA00022692"/>
    </source>
</evidence>
<dbReference type="GO" id="GO:0009403">
    <property type="term" value="P:toxin biosynthetic process"/>
    <property type="evidence" value="ECO:0007669"/>
    <property type="project" value="InterPro"/>
</dbReference>
<feature type="transmembrane region" description="Helical" evidence="5">
    <location>
        <begin position="114"/>
        <end position="137"/>
    </location>
</feature>
<gene>
    <name evidence="6" type="ORF">N780_02485</name>
</gene>
<organism evidence="6 7">
    <name type="scientific">Pontibacillus chungwhensis BH030062</name>
    <dbReference type="NCBI Taxonomy" id="1385513"/>
    <lineage>
        <taxon>Bacteria</taxon>
        <taxon>Bacillati</taxon>
        <taxon>Bacillota</taxon>
        <taxon>Bacilli</taxon>
        <taxon>Bacillales</taxon>
        <taxon>Bacillaceae</taxon>
        <taxon>Pontibacillus</taxon>
    </lineage>
</organism>
<comment type="subcellular location">
    <subcellularLocation>
        <location evidence="1">Membrane</location>
        <topology evidence="1">Multi-pass membrane protein</topology>
    </subcellularLocation>
</comment>
<dbReference type="PANTHER" id="PTHR37306:SF1">
    <property type="entry name" value="COLICIN V PRODUCTION PROTEIN"/>
    <property type="match status" value="1"/>
</dbReference>
<name>A0A0A2UWK5_9BACI</name>
<dbReference type="Pfam" id="PF02674">
    <property type="entry name" value="Colicin_V"/>
    <property type="match status" value="1"/>
</dbReference>
<keyword evidence="7" id="KW-1185">Reference proteome</keyword>
<dbReference type="AlphaFoldDB" id="A0A0A2UWK5"/>
<dbReference type="OrthoDB" id="1809613at2"/>
<dbReference type="eggNOG" id="COG1286">
    <property type="taxonomic scope" value="Bacteria"/>
</dbReference>
<accession>A0A0A2UWK5</accession>
<feature type="transmembrane region" description="Helical" evidence="5">
    <location>
        <begin position="77"/>
        <end position="102"/>
    </location>
</feature>
<dbReference type="PANTHER" id="PTHR37306">
    <property type="entry name" value="COLICIN V PRODUCTION PROTEIN"/>
    <property type="match status" value="1"/>
</dbReference>
<evidence type="ECO:0000256" key="1">
    <source>
        <dbReference type="ARBA" id="ARBA00004141"/>
    </source>
</evidence>
<dbReference type="InterPro" id="IPR003825">
    <property type="entry name" value="Colicin-V_CvpA"/>
</dbReference>
<evidence type="ECO:0000256" key="4">
    <source>
        <dbReference type="ARBA" id="ARBA00023136"/>
    </source>
</evidence>
<proteinExistence type="predicted"/>
<keyword evidence="3 5" id="KW-1133">Transmembrane helix</keyword>
<evidence type="ECO:0000256" key="3">
    <source>
        <dbReference type="ARBA" id="ARBA00022989"/>
    </source>
</evidence>
<dbReference type="RefSeq" id="WP_036784524.1">
    <property type="nucleotide sequence ID" value="NZ_AVBG01000009.1"/>
</dbReference>
<comment type="caution">
    <text evidence="6">The sequence shown here is derived from an EMBL/GenBank/DDBJ whole genome shotgun (WGS) entry which is preliminary data.</text>
</comment>
<dbReference type="GO" id="GO:0016020">
    <property type="term" value="C:membrane"/>
    <property type="evidence" value="ECO:0007669"/>
    <property type="project" value="UniProtKB-SubCell"/>
</dbReference>
<evidence type="ECO:0000256" key="5">
    <source>
        <dbReference type="SAM" id="Phobius"/>
    </source>
</evidence>
<reference evidence="6 7" key="1">
    <citation type="submission" date="2013-08" db="EMBL/GenBank/DDBJ databases">
        <title>Genome of Pontibacillus chungwhensis.</title>
        <authorList>
            <person name="Wang Q."/>
            <person name="Wang G."/>
        </authorList>
    </citation>
    <scope>NUCLEOTIDE SEQUENCE [LARGE SCALE GENOMIC DNA]</scope>
    <source>
        <strain evidence="6 7">BH030062</strain>
    </source>
</reference>
<dbReference type="STRING" id="1385513.N780_02485"/>
<keyword evidence="4 5" id="KW-0472">Membrane</keyword>
<sequence length="182" mass="20446">MIDLLLLGILVLGILVGLRRGFVLQLFHMTGFIVAFILAVVYYDDLSPKLQLWIPYPELPEGSSWAVFVESLPLEGAFYHAIAFAVIFFSVKVVMQIIASMLDFLADLPIIHTFNGILGAALGFIEMYFILFIFLYISALVPINIIQSAIEDSFIAQTIIEHTPLFSGQIKTLWFEHVSPHL</sequence>
<feature type="transmembrane region" description="Helical" evidence="5">
    <location>
        <begin position="21"/>
        <end position="43"/>
    </location>
</feature>
<dbReference type="Proteomes" id="UP000030153">
    <property type="component" value="Unassembled WGS sequence"/>
</dbReference>
<evidence type="ECO:0000313" key="7">
    <source>
        <dbReference type="Proteomes" id="UP000030153"/>
    </source>
</evidence>
<evidence type="ECO:0000313" key="6">
    <source>
        <dbReference type="EMBL" id="KGP90871.1"/>
    </source>
</evidence>
<dbReference type="EMBL" id="AVBG01000009">
    <property type="protein sequence ID" value="KGP90871.1"/>
    <property type="molecule type" value="Genomic_DNA"/>
</dbReference>
<keyword evidence="2 5" id="KW-0812">Transmembrane</keyword>
<protein>
    <submittedName>
        <fullName evidence="6">Membrane protein</fullName>
    </submittedName>
</protein>